<evidence type="ECO:0000313" key="7">
    <source>
        <dbReference type="EMBL" id="MCB4797627.1"/>
    </source>
</evidence>
<dbReference type="AlphaFoldDB" id="A0A9X1HZY9"/>
<dbReference type="Proteomes" id="UP001139199">
    <property type="component" value="Unassembled WGS sequence"/>
</dbReference>
<feature type="transmembrane region" description="Helical" evidence="6">
    <location>
        <begin position="45"/>
        <end position="68"/>
    </location>
</feature>
<dbReference type="InterPro" id="IPR002797">
    <property type="entry name" value="Polysacc_synth"/>
</dbReference>
<sequence>MGVVANQSFKNIILTYLGFLIGGINTLFLYTQFLSTQQYGMVNYMLSLATVLTPLMAFGVHNTLIKFYSSFKTRSTQNSFLTLMLFLPLVIVVPVVAITYLFNETISDFLAVKNEIIKDYIWHTCAIAIALGYFEIFFAWIKVQMKTVFGTFMKEVFHRAGAMLLLILLYFKVVNLDQFMIGLVCVYVSKMLVMKIYAFSVKFPKITFKKLNNLIPILKYSVLIIIAGSVATVLLDIDKVMMGSYIKIKNIAYYSVAVYIAAVIAVPQRAMHQILMPLSAKYLNEKNYTSLKNLYQKSSLNLFIVSGFVFLLIVLNINELYEIMPNSNQYHTGLFVLIIVSISKLYDALLGSNNAILFNSDYYRVVLTFGVILVTIMILLNMLFIPKFGINGAAIATFIAVFLYNTAKIIFVYKKFKILPFSKFTLKIMLLISAFVLAFYFWEFPFNPIINIACKTFIVFILYVLIIYKLNFSKDITTVLKRYLKLK</sequence>
<evidence type="ECO:0000256" key="1">
    <source>
        <dbReference type="ARBA" id="ARBA00004651"/>
    </source>
</evidence>
<feature type="transmembrane region" description="Helical" evidence="6">
    <location>
        <begin position="424"/>
        <end position="442"/>
    </location>
</feature>
<gene>
    <name evidence="7" type="ORF">LG649_02150</name>
</gene>
<dbReference type="InterPro" id="IPR050833">
    <property type="entry name" value="Poly_Biosynth_Transport"/>
</dbReference>
<keyword evidence="5 6" id="KW-0472">Membrane</keyword>
<organism evidence="7 8">
    <name type="scientific">Neotamlana laminarinivorans</name>
    <dbReference type="NCBI Taxonomy" id="2883124"/>
    <lineage>
        <taxon>Bacteria</taxon>
        <taxon>Pseudomonadati</taxon>
        <taxon>Bacteroidota</taxon>
        <taxon>Flavobacteriia</taxon>
        <taxon>Flavobacteriales</taxon>
        <taxon>Flavobacteriaceae</taxon>
        <taxon>Neotamlana</taxon>
    </lineage>
</organism>
<evidence type="ECO:0000256" key="6">
    <source>
        <dbReference type="SAM" id="Phobius"/>
    </source>
</evidence>
<feature type="transmembrane region" description="Helical" evidence="6">
    <location>
        <begin position="80"/>
        <end position="100"/>
    </location>
</feature>
<feature type="transmembrane region" description="Helical" evidence="6">
    <location>
        <begin position="390"/>
        <end position="412"/>
    </location>
</feature>
<evidence type="ECO:0000256" key="2">
    <source>
        <dbReference type="ARBA" id="ARBA00022475"/>
    </source>
</evidence>
<evidence type="ECO:0000256" key="5">
    <source>
        <dbReference type="ARBA" id="ARBA00023136"/>
    </source>
</evidence>
<feature type="transmembrane region" description="Helical" evidence="6">
    <location>
        <begin position="156"/>
        <end position="173"/>
    </location>
</feature>
<feature type="transmembrane region" description="Helical" evidence="6">
    <location>
        <begin position="179"/>
        <end position="199"/>
    </location>
</feature>
<name>A0A9X1HZY9_9FLAO</name>
<feature type="transmembrane region" description="Helical" evidence="6">
    <location>
        <begin position="211"/>
        <end position="231"/>
    </location>
</feature>
<feature type="transmembrane region" description="Helical" evidence="6">
    <location>
        <begin position="448"/>
        <end position="468"/>
    </location>
</feature>
<feature type="transmembrane region" description="Helical" evidence="6">
    <location>
        <begin position="12"/>
        <end position="33"/>
    </location>
</feature>
<evidence type="ECO:0000256" key="3">
    <source>
        <dbReference type="ARBA" id="ARBA00022692"/>
    </source>
</evidence>
<keyword evidence="3 6" id="KW-0812">Transmembrane</keyword>
<keyword evidence="2" id="KW-1003">Cell membrane</keyword>
<reference evidence="7" key="1">
    <citation type="submission" date="2021-10" db="EMBL/GenBank/DDBJ databases">
        <title>Tamlana sargassums sp. nov., and Tamlana laminarinivorans sp. nov., two new bacteria isolated from the brown alga.</title>
        <authorList>
            <person name="Li J."/>
        </authorList>
    </citation>
    <scope>NUCLEOTIDE SEQUENCE</scope>
    <source>
        <strain evidence="7">PT2-4</strain>
    </source>
</reference>
<comment type="subcellular location">
    <subcellularLocation>
        <location evidence="1">Cell membrane</location>
        <topology evidence="1">Multi-pass membrane protein</topology>
    </subcellularLocation>
</comment>
<feature type="transmembrane region" description="Helical" evidence="6">
    <location>
        <begin position="330"/>
        <end position="350"/>
    </location>
</feature>
<accession>A0A9X1HZY9</accession>
<feature type="transmembrane region" description="Helical" evidence="6">
    <location>
        <begin position="362"/>
        <end position="384"/>
    </location>
</feature>
<feature type="transmembrane region" description="Helical" evidence="6">
    <location>
        <begin position="120"/>
        <end position="141"/>
    </location>
</feature>
<comment type="caution">
    <text evidence="7">The sequence shown here is derived from an EMBL/GenBank/DDBJ whole genome shotgun (WGS) entry which is preliminary data.</text>
</comment>
<keyword evidence="8" id="KW-1185">Reference proteome</keyword>
<dbReference type="PANTHER" id="PTHR30250:SF11">
    <property type="entry name" value="O-ANTIGEN TRANSPORTER-RELATED"/>
    <property type="match status" value="1"/>
</dbReference>
<feature type="transmembrane region" description="Helical" evidence="6">
    <location>
        <begin position="251"/>
        <end position="271"/>
    </location>
</feature>
<keyword evidence="4 6" id="KW-1133">Transmembrane helix</keyword>
<feature type="transmembrane region" description="Helical" evidence="6">
    <location>
        <begin position="300"/>
        <end position="318"/>
    </location>
</feature>
<protein>
    <submittedName>
        <fullName evidence="7">Polysaccharide biosynthesis C-terminal domain-containing protein</fullName>
    </submittedName>
</protein>
<dbReference type="EMBL" id="JAJAPW010000001">
    <property type="protein sequence ID" value="MCB4797627.1"/>
    <property type="molecule type" value="Genomic_DNA"/>
</dbReference>
<evidence type="ECO:0000313" key="8">
    <source>
        <dbReference type="Proteomes" id="UP001139199"/>
    </source>
</evidence>
<dbReference type="GO" id="GO:0005886">
    <property type="term" value="C:plasma membrane"/>
    <property type="evidence" value="ECO:0007669"/>
    <property type="project" value="UniProtKB-SubCell"/>
</dbReference>
<dbReference type="RefSeq" id="WP_226540428.1">
    <property type="nucleotide sequence ID" value="NZ_JAJAPW010000001.1"/>
</dbReference>
<dbReference type="Pfam" id="PF01943">
    <property type="entry name" value="Polysacc_synt"/>
    <property type="match status" value="1"/>
</dbReference>
<proteinExistence type="predicted"/>
<evidence type="ECO:0000256" key="4">
    <source>
        <dbReference type="ARBA" id="ARBA00022989"/>
    </source>
</evidence>
<dbReference type="PANTHER" id="PTHR30250">
    <property type="entry name" value="PST FAMILY PREDICTED COLANIC ACID TRANSPORTER"/>
    <property type="match status" value="1"/>
</dbReference>